<feature type="coiled-coil region" evidence="3">
    <location>
        <begin position="283"/>
        <end position="353"/>
    </location>
</feature>
<keyword evidence="2 5" id="KW-0067">ATP-binding</keyword>
<dbReference type="InterPro" id="IPR003593">
    <property type="entry name" value="AAA+_ATPase"/>
</dbReference>
<keyword evidence="6" id="KW-1185">Reference proteome</keyword>
<dbReference type="InterPro" id="IPR017871">
    <property type="entry name" value="ABC_transporter-like_CS"/>
</dbReference>
<dbReference type="SMART" id="SM00382">
    <property type="entry name" value="AAA"/>
    <property type="match status" value="2"/>
</dbReference>
<name>A0ABS2TF04_9ACTO</name>
<evidence type="ECO:0000313" key="6">
    <source>
        <dbReference type="Proteomes" id="UP000705983"/>
    </source>
</evidence>
<reference evidence="6" key="1">
    <citation type="submission" date="2021-02" db="EMBL/GenBank/DDBJ databases">
        <title>Leucobacter sp. CX169.</title>
        <authorList>
            <person name="Cheng Y."/>
        </authorList>
    </citation>
    <scope>NUCLEOTIDE SEQUENCE [LARGE SCALE GENOMIC DNA]</scope>
    <source>
        <strain evidence="6">JY899</strain>
    </source>
</reference>
<keyword evidence="3" id="KW-0175">Coiled coil</keyword>
<dbReference type="PROSITE" id="PS50893">
    <property type="entry name" value="ABC_TRANSPORTER_2"/>
    <property type="match status" value="2"/>
</dbReference>
<organism evidence="5 6">
    <name type="scientific">Flaviflexus equikiangi</name>
    <dbReference type="NCBI Taxonomy" id="2758573"/>
    <lineage>
        <taxon>Bacteria</taxon>
        <taxon>Bacillati</taxon>
        <taxon>Actinomycetota</taxon>
        <taxon>Actinomycetes</taxon>
        <taxon>Actinomycetales</taxon>
        <taxon>Actinomycetaceae</taxon>
        <taxon>Flaviflexus</taxon>
    </lineage>
</organism>
<dbReference type="RefSeq" id="WP_187996555.1">
    <property type="nucleotide sequence ID" value="NZ_JACEXG010000003.1"/>
</dbReference>
<dbReference type="GO" id="GO:0005524">
    <property type="term" value="F:ATP binding"/>
    <property type="evidence" value="ECO:0007669"/>
    <property type="project" value="UniProtKB-KW"/>
</dbReference>
<dbReference type="PANTHER" id="PTHR42855:SF1">
    <property type="entry name" value="ABC TRANSPORTER DOMAIN-CONTAINING PROTEIN"/>
    <property type="match status" value="1"/>
</dbReference>
<keyword evidence="1" id="KW-0547">Nucleotide-binding</keyword>
<dbReference type="InterPro" id="IPR027417">
    <property type="entry name" value="P-loop_NTPase"/>
</dbReference>
<sequence>MSHTFPSPMSTHVRVDGLSFSYRDRRVLTDVSFVAAAGDRVGLIGENGCGKSTLLRLISGALEPDAGTITVNAVHPPSVGLLHQEPPFPEHASVSDAIESAVAPARHAAEAVGTLASALASRPHDHEAADAFARSLDTAERLDAWGVDATISTMLTGLGLGAVDRNRQVGTLSGGQRARLALAWLLLSAPDVLLLDEPTNHLDDSAADYLARVLTAWRGPVLIASHDRAFLDTTASSLLDLDPSPLPHALTGELVHDGTGTGIGVTRFTGTYSHYLATRAKEHARWERQYRDEREELSRLRAAVREQQTVGHSDRGPRTEARSARKFYSDRNATVVSRRVNDARSRLSDLEQRQIRKPPADLEFRGLTAGGNPRDNRPPGPVLTAVNAAVTGRLPATSVGISRGEKWLITGANGSGKSTLLRLLAGTLEPSHGQVTHSPEDRVRLLSQDIFIPDPSDRGSSRTARETYSDLVGVDLAEKVPLSTFGLLAGRDQNRSVLDLSVGQQRRLALAILLADPPEILLLDEPTNHFSLSLVTALESALTHYPGTVIVASHDRWLRGRWSGQRLHLEGTNIGSV</sequence>
<gene>
    <name evidence="5" type="ORF">JVW63_05820</name>
</gene>
<evidence type="ECO:0000256" key="3">
    <source>
        <dbReference type="SAM" id="Coils"/>
    </source>
</evidence>
<evidence type="ECO:0000259" key="4">
    <source>
        <dbReference type="PROSITE" id="PS50893"/>
    </source>
</evidence>
<feature type="domain" description="ABC transporter" evidence="4">
    <location>
        <begin position="362"/>
        <end position="577"/>
    </location>
</feature>
<protein>
    <submittedName>
        <fullName evidence="5">ABC-F family ATP-binding cassette domain-containing protein</fullName>
    </submittedName>
</protein>
<dbReference type="CDD" id="cd03221">
    <property type="entry name" value="ABCF_EF-3"/>
    <property type="match status" value="1"/>
</dbReference>
<proteinExistence type="predicted"/>
<comment type="caution">
    <text evidence="5">The sequence shown here is derived from an EMBL/GenBank/DDBJ whole genome shotgun (WGS) entry which is preliminary data.</text>
</comment>
<dbReference type="Pfam" id="PF00005">
    <property type="entry name" value="ABC_tran"/>
    <property type="match status" value="2"/>
</dbReference>
<evidence type="ECO:0000256" key="1">
    <source>
        <dbReference type="ARBA" id="ARBA00022741"/>
    </source>
</evidence>
<dbReference type="Proteomes" id="UP000705983">
    <property type="component" value="Unassembled WGS sequence"/>
</dbReference>
<evidence type="ECO:0000313" key="5">
    <source>
        <dbReference type="EMBL" id="MBM9433212.1"/>
    </source>
</evidence>
<dbReference type="EMBL" id="JAFFJS010000003">
    <property type="protein sequence ID" value="MBM9433212.1"/>
    <property type="molecule type" value="Genomic_DNA"/>
</dbReference>
<dbReference type="InterPro" id="IPR003439">
    <property type="entry name" value="ABC_transporter-like_ATP-bd"/>
</dbReference>
<accession>A0ABS2TF04</accession>
<evidence type="ECO:0000256" key="2">
    <source>
        <dbReference type="ARBA" id="ARBA00022840"/>
    </source>
</evidence>
<dbReference type="Gene3D" id="3.40.50.300">
    <property type="entry name" value="P-loop containing nucleotide triphosphate hydrolases"/>
    <property type="match status" value="2"/>
</dbReference>
<feature type="domain" description="ABC transporter" evidence="4">
    <location>
        <begin position="13"/>
        <end position="268"/>
    </location>
</feature>
<dbReference type="PROSITE" id="PS00211">
    <property type="entry name" value="ABC_TRANSPORTER_1"/>
    <property type="match status" value="1"/>
</dbReference>
<dbReference type="InterPro" id="IPR051309">
    <property type="entry name" value="ABCF_ATPase"/>
</dbReference>
<dbReference type="SUPFAM" id="SSF52540">
    <property type="entry name" value="P-loop containing nucleoside triphosphate hydrolases"/>
    <property type="match status" value="2"/>
</dbReference>
<dbReference type="PANTHER" id="PTHR42855">
    <property type="entry name" value="ABC TRANSPORTER ATP-BINDING SUBUNIT"/>
    <property type="match status" value="1"/>
</dbReference>